<dbReference type="EC" id="1.2.1.3" evidence="3"/>
<comment type="similarity">
    <text evidence="1">Belongs to the aldehyde dehydrogenase family.</text>
</comment>
<dbReference type="PROSITE" id="PS00070">
    <property type="entry name" value="ALDEHYDE_DEHYDR_CYS"/>
    <property type="match status" value="1"/>
</dbReference>
<evidence type="ECO:0000259" key="5">
    <source>
        <dbReference type="Pfam" id="PF00171"/>
    </source>
</evidence>
<dbReference type="GO" id="GO:0004029">
    <property type="term" value="F:aldehyde dehydrogenase (NAD+) activity"/>
    <property type="evidence" value="ECO:0007669"/>
    <property type="project" value="UniProtKB-EC"/>
</dbReference>
<evidence type="ECO:0000256" key="2">
    <source>
        <dbReference type="ARBA" id="ARBA00023002"/>
    </source>
</evidence>
<evidence type="ECO:0000313" key="7">
    <source>
        <dbReference type="Proteomes" id="UP001172155"/>
    </source>
</evidence>
<keyword evidence="2" id="KW-0560">Oxidoreductase</keyword>
<sequence>MAEPQFFNIINDELRGSENTTTVTNPRTEEDLWPCPVATTQDFEDAVAAAHAAFPSWSQTTVPERQAALVKLADVLRDNRDELASILSLETGKSAILANIDITNSIAQTLYYSTHALSDQIQHEDATTRVLATHHPLGLVAALCPWNFPLILASIKVVSALVTGNCVLVKPSPFTPYAVLRWVQLSRGVLPPGVLQALHGGADLGAAITAHPGVAKVSFTGTIATGKKVMAACAATLKRVTLELAGNDACVVCEDADLEVAVPGVAAGAFFNAGQVCVASKRVYVHEGIYEEFLRRLVEEVRGKYTVVEDAGMPSVFGPVDNKVQYEVVKGIVKDCKARGYEIVTGGGVGVGKGGRGYWIEPTIVRKPDEGSLLVQEEQFGPILPVLSWSDEDDVIRRSNLANAGLGASVYSRDLARAERIARRLEAGGVWINQFEKPNHAAFFGGIKDSGYGGEMGQQGLLSYVYTKSLHFTK</sequence>
<dbReference type="CDD" id="cd07106">
    <property type="entry name" value="ALDH_AldA-AAD23400"/>
    <property type="match status" value="1"/>
</dbReference>
<evidence type="ECO:0000313" key="6">
    <source>
        <dbReference type="EMBL" id="KAK0740734.1"/>
    </source>
</evidence>
<dbReference type="FunFam" id="3.40.309.10:FF:000009">
    <property type="entry name" value="Aldehyde dehydrogenase A"/>
    <property type="match status" value="1"/>
</dbReference>
<dbReference type="Proteomes" id="UP001172155">
    <property type="component" value="Unassembled WGS sequence"/>
</dbReference>
<evidence type="ECO:0000256" key="3">
    <source>
        <dbReference type="ARBA" id="ARBA00024226"/>
    </source>
</evidence>
<proteinExistence type="inferred from homology"/>
<accession>A0AA40EK17</accession>
<dbReference type="Pfam" id="PF00171">
    <property type="entry name" value="Aldedh"/>
    <property type="match status" value="1"/>
</dbReference>
<name>A0AA40EK17_9PEZI</name>
<evidence type="ECO:0000256" key="4">
    <source>
        <dbReference type="ARBA" id="ARBA00049194"/>
    </source>
</evidence>
<dbReference type="EMBL" id="JAUKUD010000006">
    <property type="protein sequence ID" value="KAK0740734.1"/>
    <property type="molecule type" value="Genomic_DNA"/>
</dbReference>
<dbReference type="InterPro" id="IPR016160">
    <property type="entry name" value="Ald_DH_CS_CYS"/>
</dbReference>
<comment type="catalytic activity">
    <reaction evidence="4">
        <text>an aldehyde + NAD(+) + H2O = a carboxylate + NADH + 2 H(+)</text>
        <dbReference type="Rhea" id="RHEA:16185"/>
        <dbReference type="ChEBI" id="CHEBI:15377"/>
        <dbReference type="ChEBI" id="CHEBI:15378"/>
        <dbReference type="ChEBI" id="CHEBI:17478"/>
        <dbReference type="ChEBI" id="CHEBI:29067"/>
        <dbReference type="ChEBI" id="CHEBI:57540"/>
        <dbReference type="ChEBI" id="CHEBI:57945"/>
        <dbReference type="EC" id="1.2.1.3"/>
    </reaction>
</comment>
<dbReference type="FunFam" id="3.40.605.10:FF:000007">
    <property type="entry name" value="NAD/NADP-dependent betaine aldehyde dehydrogenase"/>
    <property type="match status" value="1"/>
</dbReference>
<dbReference type="InterPro" id="IPR016161">
    <property type="entry name" value="Ald_DH/histidinol_DH"/>
</dbReference>
<dbReference type="AlphaFoldDB" id="A0AA40EK17"/>
<gene>
    <name evidence="6" type="ORF">B0T18DRAFT_373813</name>
</gene>
<feature type="domain" description="Aldehyde dehydrogenase" evidence="5">
    <location>
        <begin position="17"/>
        <end position="469"/>
    </location>
</feature>
<dbReference type="InterPro" id="IPR016163">
    <property type="entry name" value="Ald_DH_C"/>
</dbReference>
<dbReference type="InterPro" id="IPR044086">
    <property type="entry name" value="LUC3-like"/>
</dbReference>
<protein>
    <recommendedName>
        <fullName evidence="3">aldehyde dehydrogenase (NAD(+))</fullName>
        <ecNumber evidence="3">1.2.1.3</ecNumber>
    </recommendedName>
</protein>
<evidence type="ECO:0000256" key="1">
    <source>
        <dbReference type="ARBA" id="ARBA00009986"/>
    </source>
</evidence>
<dbReference type="InterPro" id="IPR016162">
    <property type="entry name" value="Ald_DH_N"/>
</dbReference>
<reference evidence="6" key="1">
    <citation type="submission" date="2023-06" db="EMBL/GenBank/DDBJ databases">
        <title>Genome-scale phylogeny and comparative genomics of the fungal order Sordariales.</title>
        <authorList>
            <consortium name="Lawrence Berkeley National Laboratory"/>
            <person name="Hensen N."/>
            <person name="Bonometti L."/>
            <person name="Westerberg I."/>
            <person name="Brannstrom I.O."/>
            <person name="Guillou S."/>
            <person name="Cros-Aarteil S."/>
            <person name="Calhoun S."/>
            <person name="Haridas S."/>
            <person name="Kuo A."/>
            <person name="Mondo S."/>
            <person name="Pangilinan J."/>
            <person name="Riley R."/>
            <person name="LaButti K."/>
            <person name="Andreopoulos B."/>
            <person name="Lipzen A."/>
            <person name="Chen C."/>
            <person name="Yanf M."/>
            <person name="Daum C."/>
            <person name="Ng V."/>
            <person name="Clum A."/>
            <person name="Steindorff A."/>
            <person name="Ohm R."/>
            <person name="Martin F."/>
            <person name="Silar P."/>
            <person name="Natvig D."/>
            <person name="Lalanne C."/>
            <person name="Gautier V."/>
            <person name="Ament-velasquez S.L."/>
            <person name="Kruys A."/>
            <person name="Hutchinson M.I."/>
            <person name="Powell A.J."/>
            <person name="Barry K."/>
            <person name="Miller A.N."/>
            <person name="Grigoriev I.V."/>
            <person name="Debuchy R."/>
            <person name="Gladieux P."/>
            <person name="Thoren M.H."/>
            <person name="Johannesson H."/>
        </authorList>
    </citation>
    <scope>NUCLEOTIDE SEQUENCE</scope>
    <source>
        <strain evidence="6">SMH3187-1</strain>
    </source>
</reference>
<dbReference type="InterPro" id="IPR015590">
    <property type="entry name" value="Aldehyde_DH_dom"/>
</dbReference>
<keyword evidence="7" id="KW-1185">Reference proteome</keyword>
<dbReference type="PANTHER" id="PTHR11699">
    <property type="entry name" value="ALDEHYDE DEHYDROGENASE-RELATED"/>
    <property type="match status" value="1"/>
</dbReference>
<organism evidence="6 7">
    <name type="scientific">Schizothecium vesticola</name>
    <dbReference type="NCBI Taxonomy" id="314040"/>
    <lineage>
        <taxon>Eukaryota</taxon>
        <taxon>Fungi</taxon>
        <taxon>Dikarya</taxon>
        <taxon>Ascomycota</taxon>
        <taxon>Pezizomycotina</taxon>
        <taxon>Sordariomycetes</taxon>
        <taxon>Sordariomycetidae</taxon>
        <taxon>Sordariales</taxon>
        <taxon>Schizotheciaceae</taxon>
        <taxon>Schizothecium</taxon>
    </lineage>
</organism>
<dbReference type="Gene3D" id="3.40.605.10">
    <property type="entry name" value="Aldehyde Dehydrogenase, Chain A, domain 1"/>
    <property type="match status" value="1"/>
</dbReference>
<comment type="caution">
    <text evidence="6">The sequence shown here is derived from an EMBL/GenBank/DDBJ whole genome shotgun (WGS) entry which is preliminary data.</text>
</comment>
<dbReference type="SUPFAM" id="SSF53720">
    <property type="entry name" value="ALDH-like"/>
    <property type="match status" value="1"/>
</dbReference>
<dbReference type="Gene3D" id="3.40.309.10">
    <property type="entry name" value="Aldehyde Dehydrogenase, Chain A, domain 2"/>
    <property type="match status" value="1"/>
</dbReference>